<evidence type="ECO:0000313" key="2">
    <source>
        <dbReference type="EMBL" id="QGM96409.1"/>
    </source>
</evidence>
<gene>
    <name evidence="2" type="ORF">F7D14_02180</name>
</gene>
<evidence type="ECO:0000259" key="1">
    <source>
        <dbReference type="PROSITE" id="PS50931"/>
    </source>
</evidence>
<dbReference type="GO" id="GO:0005829">
    <property type="term" value="C:cytosol"/>
    <property type="evidence" value="ECO:0007669"/>
    <property type="project" value="TreeGrafter"/>
</dbReference>
<accession>A0A6B8M3U3</accession>
<dbReference type="PANTHER" id="PTHR30419">
    <property type="entry name" value="HTH-TYPE TRANSCRIPTIONAL REGULATOR YBHD"/>
    <property type="match status" value="1"/>
</dbReference>
<dbReference type="InterPro" id="IPR036388">
    <property type="entry name" value="WH-like_DNA-bd_sf"/>
</dbReference>
<name>A0A6B8M3U3_9HYPH</name>
<dbReference type="Gene3D" id="1.10.10.10">
    <property type="entry name" value="Winged helix-like DNA-binding domain superfamily/Winged helix DNA-binding domain"/>
    <property type="match status" value="1"/>
</dbReference>
<proteinExistence type="predicted"/>
<reference evidence="2 3" key="1">
    <citation type="submission" date="2019-09" db="EMBL/GenBank/DDBJ databases">
        <title>Isolation and complete genome sequencing of Methylocystis species.</title>
        <authorList>
            <person name="Rumah B.L."/>
            <person name="Stead C.E."/>
            <person name="Stevens B.C."/>
            <person name="Minton N.P."/>
            <person name="Grosse-Honebrink A."/>
            <person name="Zhang Y."/>
        </authorList>
    </citation>
    <scope>NUCLEOTIDE SEQUENCE [LARGE SCALE GENOMIC DNA]</scope>
    <source>
        <strain evidence="2 3">BRCS2</strain>
    </source>
</reference>
<dbReference type="InterPro" id="IPR050950">
    <property type="entry name" value="HTH-type_LysR_regulators"/>
</dbReference>
<dbReference type="InterPro" id="IPR000847">
    <property type="entry name" value="LysR_HTH_N"/>
</dbReference>
<dbReference type="InterPro" id="IPR036390">
    <property type="entry name" value="WH_DNA-bd_sf"/>
</dbReference>
<evidence type="ECO:0000313" key="3">
    <source>
        <dbReference type="Proteomes" id="UP000422569"/>
    </source>
</evidence>
<dbReference type="AlphaFoldDB" id="A0A6B8M3U3"/>
<organism evidence="2 3">
    <name type="scientific">Methylocystis parvus</name>
    <dbReference type="NCBI Taxonomy" id="134"/>
    <lineage>
        <taxon>Bacteria</taxon>
        <taxon>Pseudomonadati</taxon>
        <taxon>Pseudomonadota</taxon>
        <taxon>Alphaproteobacteria</taxon>
        <taxon>Hyphomicrobiales</taxon>
        <taxon>Methylocystaceae</taxon>
        <taxon>Methylocystis</taxon>
    </lineage>
</organism>
<dbReference type="PROSITE" id="PS50931">
    <property type="entry name" value="HTH_LYSR"/>
    <property type="match status" value="1"/>
</dbReference>
<sequence length="88" mass="10161">MLIHDLQHFIVLARERNFIRAAEACNVTKAVVETSICDLEKYLEAPLISTRSSPVTLTARGEKALLWARKIIDEYEMMQAELSRTRRQ</sequence>
<dbReference type="EMBL" id="CP044331">
    <property type="protein sequence ID" value="QGM96409.1"/>
    <property type="molecule type" value="Genomic_DNA"/>
</dbReference>
<dbReference type="Pfam" id="PF00126">
    <property type="entry name" value="HTH_1"/>
    <property type="match status" value="1"/>
</dbReference>
<feature type="domain" description="HTH lysR-type" evidence="1">
    <location>
        <begin position="1"/>
        <end position="58"/>
    </location>
</feature>
<dbReference type="SUPFAM" id="SSF46785">
    <property type="entry name" value="Winged helix' DNA-binding domain"/>
    <property type="match status" value="1"/>
</dbReference>
<keyword evidence="3" id="KW-1185">Reference proteome</keyword>
<dbReference type="Proteomes" id="UP000422569">
    <property type="component" value="Chromosome"/>
</dbReference>
<dbReference type="PANTHER" id="PTHR30419:SF31">
    <property type="entry name" value="BLR3139 PROTEIN"/>
    <property type="match status" value="1"/>
</dbReference>
<dbReference type="KEGG" id="mpar:F7D14_02180"/>
<protein>
    <submittedName>
        <fullName evidence="2">LysR family transcriptional regulator</fullName>
    </submittedName>
</protein>
<dbReference type="RefSeq" id="WP_016921848.1">
    <property type="nucleotide sequence ID" value="NZ_CP044331.1"/>
</dbReference>
<dbReference type="GO" id="GO:0003700">
    <property type="term" value="F:DNA-binding transcription factor activity"/>
    <property type="evidence" value="ECO:0007669"/>
    <property type="project" value="InterPro"/>
</dbReference>